<proteinExistence type="predicted"/>
<name>A0ABT4ED53_PAEAL</name>
<accession>A0ABT4ED53</accession>
<dbReference type="Proteomes" id="UP001527090">
    <property type="component" value="Unassembled WGS sequence"/>
</dbReference>
<dbReference type="RefSeq" id="WP_268632201.1">
    <property type="nucleotide sequence ID" value="NZ_JAMDLY010000011.1"/>
</dbReference>
<dbReference type="Pfam" id="PF04655">
    <property type="entry name" value="APH_6_hur"/>
    <property type="match status" value="1"/>
</dbReference>
<reference evidence="1 2" key="1">
    <citation type="submission" date="2022-05" db="EMBL/GenBank/DDBJ databases">
        <title>Genome Sequencing of Bee-Associated Microbes.</title>
        <authorList>
            <person name="Dunlap C."/>
        </authorList>
    </citation>
    <scope>NUCLEOTIDE SEQUENCE [LARGE SCALE GENOMIC DNA]</scope>
    <source>
        <strain evidence="1 2">NRRL NRS-750</strain>
    </source>
</reference>
<sequence length="310" mass="35635">MECQSSIFTQEQIETIVNRFGNTFYEQMLRHLDDYAEKWSLSSLQLIPSFSANVVFTCYSEQFGHAILKIGQPSETIWTEVSTLRQYKGQRFCKVYEADIENGVILLERLQPGTTLRDESSIQRRLEVFCSLYSNLHIAPAAEAEQFPTYIGWVQRINAYMSQRHDCPELTRHMQRARDICLSIASIYSLNLLLHGDLHHDNMLLSSYGEYVIIDPKGVIGDPIFDIPRFILNEFDNEITAASYEKIDGIMITLARRLSIPHPMIRKCLYVETAMGMCWCVEDGSTPEEYTALVQKVAFAEAIMNEQGTW</sequence>
<dbReference type="InterPro" id="IPR011009">
    <property type="entry name" value="Kinase-like_dom_sf"/>
</dbReference>
<protein>
    <submittedName>
        <fullName evidence="1">Aminoglycoside phosphotransferase family protein</fullName>
    </submittedName>
</protein>
<gene>
    <name evidence="1" type="ORF">M5X04_13255</name>
</gene>
<dbReference type="SUPFAM" id="SSF56112">
    <property type="entry name" value="Protein kinase-like (PK-like)"/>
    <property type="match status" value="1"/>
</dbReference>
<organism evidence="1 2">
    <name type="scientific">Paenibacillus alvei</name>
    <name type="common">Bacillus alvei</name>
    <dbReference type="NCBI Taxonomy" id="44250"/>
    <lineage>
        <taxon>Bacteria</taxon>
        <taxon>Bacillati</taxon>
        <taxon>Bacillota</taxon>
        <taxon>Bacilli</taxon>
        <taxon>Bacillales</taxon>
        <taxon>Paenibacillaceae</taxon>
        <taxon>Paenibacillus</taxon>
    </lineage>
</organism>
<comment type="caution">
    <text evidence="1">The sequence shown here is derived from an EMBL/GenBank/DDBJ whole genome shotgun (WGS) entry which is preliminary data.</text>
</comment>
<evidence type="ECO:0000313" key="1">
    <source>
        <dbReference type="EMBL" id="MCY9530286.1"/>
    </source>
</evidence>
<keyword evidence="2" id="KW-1185">Reference proteome</keyword>
<dbReference type="EMBL" id="JAMDLY010000011">
    <property type="protein sequence ID" value="MCY9530286.1"/>
    <property type="molecule type" value="Genomic_DNA"/>
</dbReference>
<dbReference type="Gene3D" id="1.10.510.10">
    <property type="entry name" value="Transferase(Phosphotransferase) domain 1"/>
    <property type="match status" value="1"/>
</dbReference>
<dbReference type="InterPro" id="IPR006748">
    <property type="entry name" value="NH2Glyco/OHUrea_AB-resist_kin"/>
</dbReference>
<evidence type="ECO:0000313" key="2">
    <source>
        <dbReference type="Proteomes" id="UP001527090"/>
    </source>
</evidence>